<accession>A0ABU9K5B8</accession>
<name>A0ABU9K5B8_9BACI</name>
<dbReference type="Proteomes" id="UP001389717">
    <property type="component" value="Unassembled WGS sequence"/>
</dbReference>
<comment type="caution">
    <text evidence="2">The sequence shown here is derived from an EMBL/GenBank/DDBJ whole genome shotgun (WGS) entry which is preliminary data.</text>
</comment>
<dbReference type="EMBL" id="JBBYAF010000003">
    <property type="protein sequence ID" value="MEL3971192.1"/>
    <property type="molecule type" value="Genomic_DNA"/>
</dbReference>
<feature type="compositionally biased region" description="Polar residues" evidence="1">
    <location>
        <begin position="72"/>
        <end position="87"/>
    </location>
</feature>
<gene>
    <name evidence="2" type="ORF">AAEO50_02780</name>
</gene>
<evidence type="ECO:0000256" key="1">
    <source>
        <dbReference type="SAM" id="MobiDB-lite"/>
    </source>
</evidence>
<feature type="region of interest" description="Disordered" evidence="1">
    <location>
        <begin position="72"/>
        <end position="96"/>
    </location>
</feature>
<dbReference type="RefSeq" id="WP_341980165.1">
    <property type="nucleotide sequence ID" value="NZ_JBBYAF010000003.1"/>
</dbReference>
<sequence length="96" mass="11050">MDRIIQMWTVNAESGSYFSNVDRKAGMWIVIINVKEFWELETVILLLLTVESSRRVKIFDDGGSFLLIVSEKQSGNRPHSNRSTPNKNVRIPLINE</sequence>
<proteinExistence type="predicted"/>
<evidence type="ECO:0000313" key="2">
    <source>
        <dbReference type="EMBL" id="MEL3971192.1"/>
    </source>
</evidence>
<evidence type="ECO:0000313" key="3">
    <source>
        <dbReference type="Proteomes" id="UP001389717"/>
    </source>
</evidence>
<protein>
    <submittedName>
        <fullName evidence="2">Uncharacterized protein</fullName>
    </submittedName>
</protein>
<reference evidence="2 3" key="1">
    <citation type="submission" date="2024-04" db="EMBL/GenBank/DDBJ databases">
        <title>Bacillus oryzaecorticis sp. nov., a moderately halophilic bacterium isolated from rice husks.</title>
        <authorList>
            <person name="Zhu H.-S."/>
        </authorList>
    </citation>
    <scope>NUCLEOTIDE SEQUENCE [LARGE SCALE GENOMIC DNA]</scope>
    <source>
        <strain evidence="2 3">ZC255</strain>
    </source>
</reference>
<organism evidence="2 3">
    <name type="scientific">Rossellomorea oryzaecorticis</name>
    <dbReference type="NCBI Taxonomy" id="1396505"/>
    <lineage>
        <taxon>Bacteria</taxon>
        <taxon>Bacillati</taxon>
        <taxon>Bacillota</taxon>
        <taxon>Bacilli</taxon>
        <taxon>Bacillales</taxon>
        <taxon>Bacillaceae</taxon>
        <taxon>Rossellomorea</taxon>
    </lineage>
</organism>
<keyword evidence="3" id="KW-1185">Reference proteome</keyword>